<evidence type="ECO:0000256" key="1">
    <source>
        <dbReference type="SAM" id="Phobius"/>
    </source>
</evidence>
<dbReference type="Proteomes" id="UP000198287">
    <property type="component" value="Unassembled WGS sequence"/>
</dbReference>
<comment type="caution">
    <text evidence="2">The sequence shown here is derived from an EMBL/GenBank/DDBJ whole genome shotgun (WGS) entry which is preliminary data.</text>
</comment>
<keyword evidence="1" id="KW-0472">Membrane</keyword>
<dbReference type="EMBL" id="LNIX01000010">
    <property type="protein sequence ID" value="OXA49554.1"/>
    <property type="molecule type" value="Genomic_DNA"/>
</dbReference>
<proteinExistence type="predicted"/>
<keyword evidence="3" id="KW-1185">Reference proteome</keyword>
<gene>
    <name evidence="2" type="ORF">Fcan01_15952</name>
</gene>
<evidence type="ECO:0000313" key="3">
    <source>
        <dbReference type="Proteomes" id="UP000198287"/>
    </source>
</evidence>
<accession>A0A226DXN6</accession>
<reference evidence="2 3" key="1">
    <citation type="submission" date="2015-12" db="EMBL/GenBank/DDBJ databases">
        <title>The genome of Folsomia candida.</title>
        <authorList>
            <person name="Faddeeva A."/>
            <person name="Derks M.F."/>
            <person name="Anvar Y."/>
            <person name="Smit S."/>
            <person name="Van Straalen N."/>
            <person name="Roelofs D."/>
        </authorList>
    </citation>
    <scope>NUCLEOTIDE SEQUENCE [LARGE SCALE GENOMIC DNA]</scope>
    <source>
        <strain evidence="2 3">VU population</strain>
        <tissue evidence="2">Whole body</tissue>
    </source>
</reference>
<keyword evidence="1" id="KW-0812">Transmembrane</keyword>
<name>A0A226DXN6_FOLCA</name>
<keyword evidence="1" id="KW-1133">Transmembrane helix</keyword>
<dbReference type="AlphaFoldDB" id="A0A226DXN6"/>
<evidence type="ECO:0000313" key="2">
    <source>
        <dbReference type="EMBL" id="OXA49554.1"/>
    </source>
</evidence>
<feature type="transmembrane region" description="Helical" evidence="1">
    <location>
        <begin position="18"/>
        <end position="40"/>
    </location>
</feature>
<protein>
    <submittedName>
        <fullName evidence="2">Uncharacterized protein</fullName>
    </submittedName>
</protein>
<organism evidence="2 3">
    <name type="scientific">Folsomia candida</name>
    <name type="common">Springtail</name>
    <dbReference type="NCBI Taxonomy" id="158441"/>
    <lineage>
        <taxon>Eukaryota</taxon>
        <taxon>Metazoa</taxon>
        <taxon>Ecdysozoa</taxon>
        <taxon>Arthropoda</taxon>
        <taxon>Hexapoda</taxon>
        <taxon>Collembola</taxon>
        <taxon>Entomobryomorpha</taxon>
        <taxon>Isotomoidea</taxon>
        <taxon>Isotomidae</taxon>
        <taxon>Proisotominae</taxon>
        <taxon>Folsomia</taxon>
    </lineage>
</organism>
<sequence length="340" mass="38593">MSCEIPPLTSTDPAGPGWLSYCSLTGCVLLLITLILVTLISRRSVHILNNFAHRIEWEYDTWERSVTFDTLRSAGFDEEVTFLQSEVIGPFINRDIYAITGTKRVHGLLFHGDLANAIRFATAIWNEMRLQGESGEVTIFRKTKCTLDPSGEAETNYLDWLFKVGVENQPAIIYLNKVNTLLDGWSGYTISKHLHQSMEKVRFDGVLVIASVPHLEDKYNYTERAGFSNVLHIPKLLSLPERREVLAGCVSTWIRKPKPDILDVMANKTGVFLRGKFDIEEKIGNVCQFAYKNGVEEWKKKRGVTGDGLKIRMEEVNPSLQNWEDALATILKNDENQKIE</sequence>